<evidence type="ECO:0000259" key="3">
    <source>
        <dbReference type="PROSITE" id="PS51635"/>
    </source>
</evidence>
<sequence length="759" mass="83441">MREKELRLALVCYGGISLAVYMHGITKELWRLARASRAFHAGEPAPAAIAGSEAVYHGLLQRIAAEGDLKLMVLIDVIAGASAGGLNGLFLGQAIATGQSLEPLTKLWLENADVEQLIDPDARPLTRFTRAWALPIAWMLTRRRGGTVERTVAPETRAEVRRKLSLFVRARWFHPPFGGKTFTRLILDAFEAMARQPAGRPLLPKRQPIDLSVTATDFHGHRQHLALHSPTIAEEREHRLTIGFSDHGRADRVLGDIAALTFAGRATASFPGAFPPFTVKEVDDVLAERKRTWPTRAEFLTNLLEVGETRAPEDVVLIDGSVLANAPFRPAIDALRNRPARREVDRRFVYIDPTLGNPIIAGKMSGEKPGFLATIFGALSTIPREQPIHDNLEAIEARSRRIEQTKHIIAAIRGEVNEAVEGAMGNILLLYRPSTERVRSWRLKSHELAAKQAGFAYAGYIHLKLATIGDELTETIVQLGGHDEPAELRMIRAAVGAHIRALGDDTGAEPVIEFLKTHDLGYRIRRLRFLADRLTEIEAGGESDPQAIEAARTAIYESLAPYLDMQMRDHYPSPVAGAARGAIGDIATAIAAIGSFRAIETIDEATDQRIAAVLPRLSRGDRKTLLLAYLGFTFYDLATLSLLRPQGAQEFHAIKVDRISPDDAGSIRKGGAAATLRGVEFNCFGAFFSRAYRENDYLWGRLHGAERMIDLIMSTLPDASIIPGDEIADIKRTLFHAIITEERGRLADPLLDALAAEIG</sequence>
<protein>
    <submittedName>
        <fullName evidence="4">Patatin-like protein</fullName>
    </submittedName>
</protein>
<comment type="caution">
    <text evidence="4">The sequence shown here is derived from an EMBL/GenBank/DDBJ whole genome shotgun (WGS) entry which is preliminary data.</text>
</comment>
<dbReference type="OrthoDB" id="8728704at2"/>
<feature type="active site" description="Proton acceptor" evidence="2">
    <location>
        <position position="319"/>
    </location>
</feature>
<evidence type="ECO:0000256" key="2">
    <source>
        <dbReference type="PROSITE-ProRule" id="PRU01161"/>
    </source>
</evidence>
<gene>
    <name evidence="4" type="ORF">EOD43_22205</name>
</gene>
<evidence type="ECO:0000313" key="4">
    <source>
        <dbReference type="EMBL" id="RVT89477.1"/>
    </source>
</evidence>
<dbReference type="GO" id="GO:0016042">
    <property type="term" value="P:lipid catabolic process"/>
    <property type="evidence" value="ECO:0007669"/>
    <property type="project" value="UniProtKB-UniRule"/>
</dbReference>
<organism evidence="4 5">
    <name type="scientific">Sphingomonas crocodyli</name>
    <dbReference type="NCBI Taxonomy" id="1979270"/>
    <lineage>
        <taxon>Bacteria</taxon>
        <taxon>Pseudomonadati</taxon>
        <taxon>Pseudomonadota</taxon>
        <taxon>Alphaproteobacteria</taxon>
        <taxon>Sphingomonadales</taxon>
        <taxon>Sphingomonadaceae</taxon>
        <taxon>Sphingomonas</taxon>
    </lineage>
</organism>
<dbReference type="AlphaFoldDB" id="A0A437LVR9"/>
<dbReference type="Proteomes" id="UP000282971">
    <property type="component" value="Unassembled WGS sequence"/>
</dbReference>
<comment type="caution">
    <text evidence="2">Lacks conserved residue(s) required for the propagation of feature annotation.</text>
</comment>
<evidence type="ECO:0000313" key="5">
    <source>
        <dbReference type="Proteomes" id="UP000282971"/>
    </source>
</evidence>
<feature type="active site" description="Nucleophile" evidence="2">
    <location>
        <position position="82"/>
    </location>
</feature>
<dbReference type="SUPFAM" id="SSF52151">
    <property type="entry name" value="FabD/lysophospholipase-like"/>
    <property type="match status" value="1"/>
</dbReference>
<feature type="domain" description="PNPLA" evidence="3">
    <location>
        <begin position="10"/>
        <end position="332"/>
    </location>
</feature>
<feature type="short sequence motif" description="GXSXG" evidence="2">
    <location>
        <begin position="80"/>
        <end position="84"/>
    </location>
</feature>
<dbReference type="InterPro" id="IPR024282">
    <property type="entry name" value="DUF3376"/>
</dbReference>
<dbReference type="NCBIfam" id="TIGR03607">
    <property type="entry name" value="patatin-like protein"/>
    <property type="match status" value="1"/>
</dbReference>
<dbReference type="Pfam" id="PF11856">
    <property type="entry name" value="DUF3376"/>
    <property type="match status" value="1"/>
</dbReference>
<dbReference type="GO" id="GO:0016787">
    <property type="term" value="F:hydrolase activity"/>
    <property type="evidence" value="ECO:0007669"/>
    <property type="project" value="UniProtKB-UniRule"/>
</dbReference>
<dbReference type="Pfam" id="PF01734">
    <property type="entry name" value="Patatin"/>
    <property type="match status" value="1"/>
</dbReference>
<dbReference type="EMBL" id="SACN01000005">
    <property type="protein sequence ID" value="RVT89477.1"/>
    <property type="molecule type" value="Genomic_DNA"/>
</dbReference>
<keyword evidence="2" id="KW-0378">Hydrolase</keyword>
<name>A0A437LVR9_9SPHN</name>
<keyword evidence="1 2" id="KW-0443">Lipid metabolism</keyword>
<accession>A0A437LVR9</accession>
<keyword evidence="5" id="KW-1185">Reference proteome</keyword>
<evidence type="ECO:0000256" key="1">
    <source>
        <dbReference type="ARBA" id="ARBA00023098"/>
    </source>
</evidence>
<dbReference type="InterPro" id="IPR019894">
    <property type="entry name" value="Patatin-related_protein"/>
</dbReference>
<dbReference type="PROSITE" id="PS51635">
    <property type="entry name" value="PNPLA"/>
    <property type="match status" value="1"/>
</dbReference>
<keyword evidence="2" id="KW-0442">Lipid degradation</keyword>
<dbReference type="InterPro" id="IPR002641">
    <property type="entry name" value="PNPLA_dom"/>
</dbReference>
<proteinExistence type="predicted"/>
<dbReference type="RefSeq" id="WP_127746588.1">
    <property type="nucleotide sequence ID" value="NZ_SACN01000005.1"/>
</dbReference>
<reference evidence="4 5" key="1">
    <citation type="submission" date="2019-01" db="EMBL/GenBank/DDBJ databases">
        <authorList>
            <person name="Chen W.-M."/>
        </authorList>
    </citation>
    <scope>NUCLEOTIDE SEQUENCE [LARGE SCALE GENOMIC DNA]</scope>
    <source>
        <strain evidence="4 5">CCP-7</strain>
    </source>
</reference>
<dbReference type="Gene3D" id="3.40.1090.10">
    <property type="entry name" value="Cytosolic phospholipase A2 catalytic domain"/>
    <property type="match status" value="2"/>
</dbReference>
<dbReference type="InterPro" id="IPR016035">
    <property type="entry name" value="Acyl_Trfase/lysoPLipase"/>
</dbReference>